<reference evidence="1 2" key="1">
    <citation type="journal article" date="2018" name="BMC Genomics">
        <title>Whole genome sequencing and function prediction of 133 gut anaerobes isolated from chicken caecum in pure cultures.</title>
        <authorList>
            <person name="Medvecky M."/>
            <person name="Cejkova D."/>
            <person name="Polansky O."/>
            <person name="Karasova D."/>
            <person name="Kubasova T."/>
            <person name="Cizek A."/>
            <person name="Rychlik I."/>
        </authorList>
    </citation>
    <scope>NUCLEOTIDE SEQUENCE [LARGE SCALE GENOMIC DNA]</scope>
    <source>
        <strain evidence="1 2">An13</strain>
    </source>
</reference>
<dbReference type="SUPFAM" id="SSF56784">
    <property type="entry name" value="HAD-like"/>
    <property type="match status" value="1"/>
</dbReference>
<dbReference type="InterPro" id="IPR006379">
    <property type="entry name" value="HAD-SF_hydro_IIB"/>
</dbReference>
<evidence type="ECO:0000313" key="2">
    <source>
        <dbReference type="Proteomes" id="UP000195305"/>
    </source>
</evidence>
<dbReference type="Gene3D" id="3.30.1240.10">
    <property type="match status" value="1"/>
</dbReference>
<dbReference type="RefSeq" id="WP_087357775.1">
    <property type="nucleotide sequence ID" value="NZ_NFLJ01000012.1"/>
</dbReference>
<name>A0A1Y4SZU9_9FIRM</name>
<accession>A0A1Y4SZU9</accession>
<dbReference type="NCBIfam" id="TIGR01484">
    <property type="entry name" value="HAD-SF-IIB"/>
    <property type="match status" value="1"/>
</dbReference>
<dbReference type="PANTHER" id="PTHR10000">
    <property type="entry name" value="PHOSPHOSERINE PHOSPHATASE"/>
    <property type="match status" value="1"/>
</dbReference>
<sequence>MNLLASDFDNTLWFQDHMNKKDVEAIQSFQKKGHLFGVCTGRSLSGILRPSKPYSIEYDFYILLSGGLILNKDFQPILESQIPISLVKDIYELTEKQNITLVYNDVTYHLNSKFDDFIFDHEIHSFDEFPYPYVQAFSFHYQENEIDMAQIMTQKILNQYGEQIEAYQNNQHIDLAMKGCSKGHGIKIIQDYFQLSIDNIYGIGDNYNDLPMLDVIKHSYTFDYAPKEVKNHAQKVVSSLAQCIFDIEK</sequence>
<evidence type="ECO:0000313" key="1">
    <source>
        <dbReference type="EMBL" id="OUQ34920.1"/>
    </source>
</evidence>
<proteinExistence type="predicted"/>
<keyword evidence="2" id="KW-1185">Reference proteome</keyword>
<evidence type="ECO:0008006" key="3">
    <source>
        <dbReference type="Google" id="ProtNLM"/>
    </source>
</evidence>
<gene>
    <name evidence="1" type="ORF">B5E75_05440</name>
</gene>
<dbReference type="InterPro" id="IPR036412">
    <property type="entry name" value="HAD-like_sf"/>
</dbReference>
<dbReference type="InterPro" id="IPR023214">
    <property type="entry name" value="HAD_sf"/>
</dbReference>
<dbReference type="Gene3D" id="3.40.50.1000">
    <property type="entry name" value="HAD superfamily/HAD-like"/>
    <property type="match status" value="1"/>
</dbReference>
<dbReference type="Proteomes" id="UP000195305">
    <property type="component" value="Unassembled WGS sequence"/>
</dbReference>
<organism evidence="1 2">
    <name type="scientific">Massilimicrobiota timonensis</name>
    <dbReference type="NCBI Taxonomy" id="1776392"/>
    <lineage>
        <taxon>Bacteria</taxon>
        <taxon>Bacillati</taxon>
        <taxon>Bacillota</taxon>
        <taxon>Erysipelotrichia</taxon>
        <taxon>Erysipelotrichales</taxon>
        <taxon>Erysipelotrichaceae</taxon>
        <taxon>Massilimicrobiota</taxon>
    </lineage>
</organism>
<dbReference type="GO" id="GO:0016791">
    <property type="term" value="F:phosphatase activity"/>
    <property type="evidence" value="ECO:0007669"/>
    <property type="project" value="TreeGrafter"/>
</dbReference>
<comment type="caution">
    <text evidence="1">The sequence shown here is derived from an EMBL/GenBank/DDBJ whole genome shotgun (WGS) entry which is preliminary data.</text>
</comment>
<dbReference type="Pfam" id="PF08282">
    <property type="entry name" value="Hydrolase_3"/>
    <property type="match status" value="1"/>
</dbReference>
<dbReference type="OrthoDB" id="306707at2"/>
<protein>
    <recommendedName>
        <fullName evidence="3">Hydrolase</fullName>
    </recommendedName>
</protein>
<dbReference type="EMBL" id="NFLJ01000012">
    <property type="protein sequence ID" value="OUQ34920.1"/>
    <property type="molecule type" value="Genomic_DNA"/>
</dbReference>
<dbReference type="PANTHER" id="PTHR10000:SF8">
    <property type="entry name" value="HAD SUPERFAMILY HYDROLASE-LIKE, TYPE 3"/>
    <property type="match status" value="1"/>
</dbReference>
<dbReference type="GO" id="GO:0000287">
    <property type="term" value="F:magnesium ion binding"/>
    <property type="evidence" value="ECO:0007669"/>
    <property type="project" value="TreeGrafter"/>
</dbReference>
<dbReference type="GO" id="GO:0005829">
    <property type="term" value="C:cytosol"/>
    <property type="evidence" value="ECO:0007669"/>
    <property type="project" value="TreeGrafter"/>
</dbReference>
<dbReference type="AlphaFoldDB" id="A0A1Y4SZU9"/>